<dbReference type="OrthoDB" id="9811740at2"/>
<proteinExistence type="predicted"/>
<evidence type="ECO:0000313" key="2">
    <source>
        <dbReference type="Proteomes" id="UP000290365"/>
    </source>
</evidence>
<sequence>MTDTPVTGRTIHVHRQQYHFAWDHSIAPIARIQAGETVSLDMLDASCGQITAESTLDAIHNLKFEGVDQVNGPIYVEGAAPGDTLEVEFLDLQPGNWGWTAIIPGFGLLADEFSEPHLKIWKLEGGADGWAEFAPGIRIPIAPFCGEIGLAPAADGAHSTIPPYRHGGNMDTRHITRGAHLYLPVEVEGALFSMGDGHAAQGDGEVCGTAIEVPMQATVRLTVRKDLQVDEPQFLTAGPLTPRTNTAPYYATDGIGPDLPEAVRKAVRHMIKHLQKTYGLSRADAYMLCSVAVDLKLSEVVDMPHWLVSAFLPQSIFTSAK</sequence>
<organism evidence="1 2">
    <name type="scientific">Ktedonosporobacter rubrisoli</name>
    <dbReference type="NCBI Taxonomy" id="2509675"/>
    <lineage>
        <taxon>Bacteria</taxon>
        <taxon>Bacillati</taxon>
        <taxon>Chloroflexota</taxon>
        <taxon>Ktedonobacteria</taxon>
        <taxon>Ktedonobacterales</taxon>
        <taxon>Ktedonosporobacteraceae</taxon>
        <taxon>Ktedonosporobacter</taxon>
    </lineage>
</organism>
<dbReference type="GO" id="GO:0016811">
    <property type="term" value="F:hydrolase activity, acting on carbon-nitrogen (but not peptide) bonds, in linear amides"/>
    <property type="evidence" value="ECO:0007669"/>
    <property type="project" value="InterPro"/>
</dbReference>
<protein>
    <submittedName>
        <fullName evidence="1">Acetamidase</fullName>
    </submittedName>
</protein>
<dbReference type="KEGG" id="kbs:EPA93_12595"/>
<dbReference type="Gene3D" id="2.60.120.580">
    <property type="entry name" value="Acetamidase/Formamidase-like domains"/>
    <property type="match status" value="2"/>
</dbReference>
<gene>
    <name evidence="1" type="ORF">EPA93_12595</name>
</gene>
<accession>A0A4P6JNB3</accession>
<dbReference type="EMBL" id="CP035758">
    <property type="protein sequence ID" value="QBD76797.1"/>
    <property type="molecule type" value="Genomic_DNA"/>
</dbReference>
<dbReference type="PANTHER" id="PTHR31891">
    <property type="entry name" value="FORMAMIDASE C869.04-RELATED"/>
    <property type="match status" value="1"/>
</dbReference>
<evidence type="ECO:0000313" key="1">
    <source>
        <dbReference type="EMBL" id="QBD76797.1"/>
    </source>
</evidence>
<name>A0A4P6JNB3_KTERU</name>
<dbReference type="InterPro" id="IPR004304">
    <property type="entry name" value="FmdA_AmdA"/>
</dbReference>
<dbReference type="AlphaFoldDB" id="A0A4P6JNB3"/>
<dbReference type="PANTHER" id="PTHR31891:SF1">
    <property type="entry name" value="FORMAMIDASE C869.04-RELATED"/>
    <property type="match status" value="1"/>
</dbReference>
<dbReference type="Proteomes" id="UP000290365">
    <property type="component" value="Chromosome"/>
</dbReference>
<dbReference type="Pfam" id="PF03069">
    <property type="entry name" value="FmdA_AmdA"/>
    <property type="match status" value="1"/>
</dbReference>
<dbReference type="Gene3D" id="3.10.28.20">
    <property type="entry name" value="Acetamidase/Formamidase-like domains"/>
    <property type="match status" value="1"/>
</dbReference>
<reference evidence="1 2" key="1">
    <citation type="submission" date="2019-01" db="EMBL/GenBank/DDBJ databases">
        <title>Ktedonosporobacter rubrisoli SCAWS-G2.</title>
        <authorList>
            <person name="Huang Y."/>
            <person name="Yan B."/>
        </authorList>
    </citation>
    <scope>NUCLEOTIDE SEQUENCE [LARGE SCALE GENOMIC DNA]</scope>
    <source>
        <strain evidence="1 2">SCAWS-G2</strain>
    </source>
</reference>
<dbReference type="SUPFAM" id="SSF141130">
    <property type="entry name" value="Acetamidase/Formamidase-like"/>
    <property type="match status" value="1"/>
</dbReference>
<dbReference type="RefSeq" id="WP_129887861.1">
    <property type="nucleotide sequence ID" value="NZ_CP035758.1"/>
</dbReference>
<keyword evidence="2" id="KW-1185">Reference proteome</keyword>